<keyword evidence="3" id="KW-1185">Reference proteome</keyword>
<dbReference type="Pfam" id="PF22268">
    <property type="entry name" value="DUF6954"/>
    <property type="match status" value="1"/>
</dbReference>
<evidence type="ECO:0000313" key="3">
    <source>
        <dbReference type="Proteomes" id="UP000613512"/>
    </source>
</evidence>
<feature type="transmembrane region" description="Helical" evidence="1">
    <location>
        <begin position="35"/>
        <end position="55"/>
    </location>
</feature>
<keyword evidence="1" id="KW-1133">Transmembrane helix</keyword>
<keyword evidence="1" id="KW-0472">Membrane</keyword>
<dbReference type="InterPro" id="IPR054229">
    <property type="entry name" value="DUF6954"/>
</dbReference>
<keyword evidence="1" id="KW-0812">Transmembrane</keyword>
<dbReference type="Proteomes" id="UP000613512">
    <property type="component" value="Unassembled WGS sequence"/>
</dbReference>
<dbReference type="RefSeq" id="WP_188382631.1">
    <property type="nucleotide sequence ID" value="NZ_BMEY01000001.1"/>
</dbReference>
<evidence type="ECO:0000313" key="2">
    <source>
        <dbReference type="EMBL" id="GGA59968.1"/>
    </source>
</evidence>
<protein>
    <submittedName>
        <fullName evidence="2">Uncharacterized protein</fullName>
    </submittedName>
</protein>
<evidence type="ECO:0000256" key="1">
    <source>
        <dbReference type="SAM" id="Phobius"/>
    </source>
</evidence>
<gene>
    <name evidence="2" type="ORF">GCM10008025_00020</name>
</gene>
<name>A0A916RKG3_9BACI</name>
<reference evidence="2" key="2">
    <citation type="submission" date="2020-09" db="EMBL/GenBank/DDBJ databases">
        <authorList>
            <person name="Sun Q."/>
            <person name="Zhou Y."/>
        </authorList>
    </citation>
    <scope>NUCLEOTIDE SEQUENCE</scope>
    <source>
        <strain evidence="2">CGMCC 1.12408</strain>
    </source>
</reference>
<dbReference type="AlphaFoldDB" id="A0A916RKG3"/>
<comment type="caution">
    <text evidence="2">The sequence shown here is derived from an EMBL/GenBank/DDBJ whole genome shotgun (WGS) entry which is preliminary data.</text>
</comment>
<dbReference type="EMBL" id="BMEY01000001">
    <property type="protein sequence ID" value="GGA59968.1"/>
    <property type="molecule type" value="Genomic_DNA"/>
</dbReference>
<accession>A0A916RKG3</accession>
<proteinExistence type="predicted"/>
<reference evidence="2" key="1">
    <citation type="journal article" date="2014" name="Int. J. Syst. Evol. Microbiol.">
        <title>Complete genome sequence of Corynebacterium casei LMG S-19264T (=DSM 44701T), isolated from a smear-ripened cheese.</title>
        <authorList>
            <consortium name="US DOE Joint Genome Institute (JGI-PGF)"/>
            <person name="Walter F."/>
            <person name="Albersmeier A."/>
            <person name="Kalinowski J."/>
            <person name="Ruckert C."/>
        </authorList>
    </citation>
    <scope>NUCLEOTIDE SEQUENCE</scope>
    <source>
        <strain evidence="2">CGMCC 1.12408</strain>
    </source>
</reference>
<organism evidence="2 3">
    <name type="scientific">Ornithinibacillus halotolerans</name>
    <dbReference type="NCBI Taxonomy" id="1274357"/>
    <lineage>
        <taxon>Bacteria</taxon>
        <taxon>Bacillati</taxon>
        <taxon>Bacillota</taxon>
        <taxon>Bacilli</taxon>
        <taxon>Bacillales</taxon>
        <taxon>Bacillaceae</taxon>
        <taxon>Ornithinibacillus</taxon>
    </lineage>
</organism>
<sequence length="64" mass="7285">MKILVYGIIILLFLAVTFFGVGPILLADGTVEERIWTSVVVLGIYIGLTILLIVCRRFFKRDER</sequence>